<comment type="caution">
    <text evidence="1">The sequence shown here is derived from an EMBL/GenBank/DDBJ whole genome shotgun (WGS) entry which is preliminary data.</text>
</comment>
<sequence length="384" mass="41674">MDTVGILMLLEGVVALATPRYRLDRLQSVLRGWSGFGFRYDVDAVRYDDANAQLDAAFDDLAQGKYAQLWLIGTGQRAGADLIGKRLADAHRASIHAFMARGGGVFATGDHDDVGATLCESIARVGKMRTWSSPPSEGGLDRIDTCVASPWPYRRGRIERQGGGAPPPNLREVHPLDEDEAIKPVWPTLVDNKPHPLMQIPAGGGWPPATIRWLPDHAHEGACREAVADEDLHGAFESVPPTVVAWSAATGYDAKPVGKPRIYGAVACHDPVSGTGRVVVDSTFHHMTDENTEMPRMTPAWYHVEQYLLNVANWLTRDAAEASIRHFLAQNGAALGDKGIGAQAIMSSPPYRRAVELAAQARIPRDMLPDLLDLRPALPAARIA</sequence>
<reference evidence="1" key="1">
    <citation type="submission" date="2023-02" db="EMBL/GenBank/DDBJ databases">
        <title>Tahibacter soli sp. nov. isolated from soil.</title>
        <authorList>
            <person name="Baek J.H."/>
            <person name="Lee J.K."/>
            <person name="Choi D.G."/>
            <person name="Jeon C.O."/>
        </authorList>
    </citation>
    <scope>NUCLEOTIDE SEQUENCE</scope>
    <source>
        <strain evidence="1">BL</strain>
    </source>
</reference>
<keyword evidence="2" id="KW-1185">Reference proteome</keyword>
<proteinExistence type="predicted"/>
<dbReference type="Proteomes" id="UP001139971">
    <property type="component" value="Unassembled WGS sequence"/>
</dbReference>
<evidence type="ECO:0000313" key="1">
    <source>
        <dbReference type="EMBL" id="MDC8014186.1"/>
    </source>
</evidence>
<dbReference type="AlphaFoldDB" id="A0A9X4BIN9"/>
<organism evidence="1 2">
    <name type="scientific">Tahibacter soli</name>
    <dbReference type="NCBI Taxonomy" id="2983605"/>
    <lineage>
        <taxon>Bacteria</taxon>
        <taxon>Pseudomonadati</taxon>
        <taxon>Pseudomonadota</taxon>
        <taxon>Gammaproteobacteria</taxon>
        <taxon>Lysobacterales</taxon>
        <taxon>Rhodanobacteraceae</taxon>
        <taxon>Tahibacter</taxon>
    </lineage>
</organism>
<evidence type="ECO:0000313" key="2">
    <source>
        <dbReference type="Proteomes" id="UP001139971"/>
    </source>
</evidence>
<protein>
    <submittedName>
        <fullName evidence="1">Uncharacterized protein</fullName>
    </submittedName>
</protein>
<accession>A0A9X4BIN9</accession>
<name>A0A9X4BIN9_9GAMM</name>
<dbReference type="RefSeq" id="WP_263541825.1">
    <property type="nucleotide sequence ID" value="NZ_JAOVZO020000018.1"/>
</dbReference>
<gene>
    <name evidence="1" type="ORF">OD750_016695</name>
</gene>
<dbReference type="EMBL" id="JAOVZO020000018">
    <property type="protein sequence ID" value="MDC8014186.1"/>
    <property type="molecule type" value="Genomic_DNA"/>
</dbReference>